<gene>
    <name evidence="6" type="ORF">ABGV49_08370</name>
</gene>
<reference evidence="6 7" key="1">
    <citation type="submission" date="2024-05" db="EMBL/GenBank/DDBJ databases">
        <authorList>
            <person name="De Oliveira J.P."/>
            <person name="Noriler S.A."/>
            <person name="De Oliveira A.G."/>
            <person name="Sipoli D.S."/>
        </authorList>
    </citation>
    <scope>NUCLEOTIDE SEQUENCE [LARGE SCALE GENOMIC DNA]</scope>
    <source>
        <strain evidence="6 7">LABIM189</strain>
    </source>
</reference>
<dbReference type="SMART" id="SM00422">
    <property type="entry name" value="HTH_MERR"/>
    <property type="match status" value="1"/>
</dbReference>
<dbReference type="InterPro" id="IPR047057">
    <property type="entry name" value="MerR_fam"/>
</dbReference>
<proteinExistence type="predicted"/>
<evidence type="ECO:0000313" key="6">
    <source>
        <dbReference type="EMBL" id="MEO2217061.1"/>
    </source>
</evidence>
<keyword evidence="3" id="KW-0238">DNA-binding</keyword>
<evidence type="ECO:0000313" key="7">
    <source>
        <dbReference type="Proteomes" id="UP001455709"/>
    </source>
</evidence>
<evidence type="ECO:0000256" key="4">
    <source>
        <dbReference type="ARBA" id="ARBA00023163"/>
    </source>
</evidence>
<dbReference type="InterPro" id="IPR000551">
    <property type="entry name" value="MerR-type_HTH_dom"/>
</dbReference>
<comment type="caution">
    <text evidence="6">The sequence shown here is derived from an EMBL/GenBank/DDBJ whole genome shotgun (WGS) entry which is preliminary data.</text>
</comment>
<dbReference type="EMBL" id="JBDOJC010000001">
    <property type="protein sequence ID" value="MEO2217061.1"/>
    <property type="molecule type" value="Genomic_DNA"/>
</dbReference>
<keyword evidence="1" id="KW-0678">Repressor</keyword>
<keyword evidence="4" id="KW-0804">Transcription</keyword>
<evidence type="ECO:0000259" key="5">
    <source>
        <dbReference type="PROSITE" id="PS50937"/>
    </source>
</evidence>
<organism evidence="6 7">
    <name type="scientific">Chromobacterium vaccinii</name>
    <dbReference type="NCBI Taxonomy" id="1108595"/>
    <lineage>
        <taxon>Bacteria</taxon>
        <taxon>Pseudomonadati</taxon>
        <taxon>Pseudomonadota</taxon>
        <taxon>Betaproteobacteria</taxon>
        <taxon>Neisseriales</taxon>
        <taxon>Chromobacteriaceae</taxon>
        <taxon>Chromobacterium</taxon>
    </lineage>
</organism>
<sequence>MRIGELSRRSGVSVRMLRYYEEQGVLQPYRTASGYREYSLEAEDALRGIALLRAAGLTLDVVRQLLPCLQSRSHFTPCDKLRLVLVEELAALDARIAALSESRLLLAGFLAGLPAAAAI</sequence>
<dbReference type="PROSITE" id="PS50937">
    <property type="entry name" value="HTH_MERR_2"/>
    <property type="match status" value="1"/>
</dbReference>
<dbReference type="InterPro" id="IPR009061">
    <property type="entry name" value="DNA-bd_dom_put_sf"/>
</dbReference>
<feature type="domain" description="HTH merR-type" evidence="5">
    <location>
        <begin position="1"/>
        <end position="68"/>
    </location>
</feature>
<dbReference type="RefSeq" id="WP_347370349.1">
    <property type="nucleotide sequence ID" value="NZ_JBDOJC010000001.1"/>
</dbReference>
<keyword evidence="7" id="KW-1185">Reference proteome</keyword>
<evidence type="ECO:0000256" key="1">
    <source>
        <dbReference type="ARBA" id="ARBA00022491"/>
    </source>
</evidence>
<dbReference type="PANTHER" id="PTHR30204">
    <property type="entry name" value="REDOX-CYCLING DRUG-SENSING TRANSCRIPTIONAL ACTIVATOR SOXR"/>
    <property type="match status" value="1"/>
</dbReference>
<dbReference type="Gene3D" id="1.10.1660.10">
    <property type="match status" value="1"/>
</dbReference>
<accession>A0ABV0FAQ6</accession>
<dbReference type="PANTHER" id="PTHR30204:SF69">
    <property type="entry name" value="MERR-FAMILY TRANSCRIPTIONAL REGULATOR"/>
    <property type="match status" value="1"/>
</dbReference>
<evidence type="ECO:0000256" key="3">
    <source>
        <dbReference type="ARBA" id="ARBA00023125"/>
    </source>
</evidence>
<protein>
    <submittedName>
        <fullName evidence="6">MerR family transcriptional regulator</fullName>
    </submittedName>
</protein>
<dbReference type="Proteomes" id="UP001455709">
    <property type="component" value="Unassembled WGS sequence"/>
</dbReference>
<name>A0ABV0FAQ6_9NEIS</name>
<evidence type="ECO:0000256" key="2">
    <source>
        <dbReference type="ARBA" id="ARBA00023015"/>
    </source>
</evidence>
<dbReference type="PROSITE" id="PS00552">
    <property type="entry name" value="HTH_MERR_1"/>
    <property type="match status" value="1"/>
</dbReference>
<dbReference type="Pfam" id="PF13411">
    <property type="entry name" value="MerR_1"/>
    <property type="match status" value="1"/>
</dbReference>
<dbReference type="SUPFAM" id="SSF46955">
    <property type="entry name" value="Putative DNA-binding domain"/>
    <property type="match status" value="1"/>
</dbReference>
<keyword evidence="2" id="KW-0805">Transcription regulation</keyword>